<feature type="region of interest" description="Disordered" evidence="2">
    <location>
        <begin position="1"/>
        <end position="23"/>
    </location>
</feature>
<dbReference type="EMBL" id="FOSC01000008">
    <property type="protein sequence ID" value="SFJ95743.1"/>
    <property type="molecule type" value="Genomic_DNA"/>
</dbReference>
<dbReference type="EC" id="3.5.99.2" evidence="1"/>
<keyword evidence="1" id="KW-0378">Hydrolase</keyword>
<proteinExistence type="inferred from homology"/>
<reference evidence="4 5" key="1">
    <citation type="submission" date="2016-10" db="EMBL/GenBank/DDBJ databases">
        <authorList>
            <person name="de Groot N.N."/>
        </authorList>
    </citation>
    <scope>NUCLEOTIDE SEQUENCE [LARGE SCALE GENOMIC DNA]</scope>
    <source>
        <strain evidence="4 5">IBRC-M 10445</strain>
    </source>
</reference>
<name>A0A1I3VL84_9GAMM</name>
<keyword evidence="5" id="KW-1185">Reference proteome</keyword>
<dbReference type="Pfam" id="PF03070">
    <property type="entry name" value="TENA_THI-4"/>
    <property type="match status" value="1"/>
</dbReference>
<dbReference type="SUPFAM" id="SSF48613">
    <property type="entry name" value="Heme oxygenase-like"/>
    <property type="match status" value="1"/>
</dbReference>
<dbReference type="UniPathway" id="UPA00060"/>
<feature type="compositionally biased region" description="Basic and acidic residues" evidence="2">
    <location>
        <begin position="1"/>
        <end position="12"/>
    </location>
</feature>
<dbReference type="PANTHER" id="PTHR43198">
    <property type="entry name" value="BIFUNCTIONAL TH2 PROTEIN"/>
    <property type="match status" value="1"/>
</dbReference>
<dbReference type="PANTHER" id="PTHR43198:SF2">
    <property type="entry name" value="SI:CH1073-67J19.1-RELATED"/>
    <property type="match status" value="1"/>
</dbReference>
<dbReference type="Proteomes" id="UP000199445">
    <property type="component" value="Unassembled WGS sequence"/>
</dbReference>
<evidence type="ECO:0000259" key="3">
    <source>
        <dbReference type="Pfam" id="PF03070"/>
    </source>
</evidence>
<sequence length="259" mass="30095">MTKADTESREQPSTHCLSDNRLYDTPNAYPNREQQAIMTYQFDDLKNAYPEEWQAYIEHRFVRQLGDGSLAPDAFRHYLKQDYLFLIQFARAFALAAYKSATMSDLRQAKEGLQAILDTELDLHIRYCSEWGISEAELAELPEARATLAYTRYVLDTGNRGDLLDLHVALSPCMVGYGEIANWLNTRQETRRGEANPYDAWIEMYESDEFQEAMQSEIAWLNEQLADVSPKRFEQLGRIFRDATRLEIDFWEMGLNLSD</sequence>
<dbReference type="InterPro" id="IPR050967">
    <property type="entry name" value="Thiamine_Salvage_TenA"/>
</dbReference>
<comment type="catalytic activity">
    <reaction evidence="1">
        <text>4-amino-5-aminomethyl-2-methylpyrimidine + H2O = 4-amino-5-hydroxymethyl-2-methylpyrimidine + NH4(+)</text>
        <dbReference type="Rhea" id="RHEA:31799"/>
        <dbReference type="ChEBI" id="CHEBI:15377"/>
        <dbReference type="ChEBI" id="CHEBI:16892"/>
        <dbReference type="ChEBI" id="CHEBI:28938"/>
        <dbReference type="ChEBI" id="CHEBI:63416"/>
        <dbReference type="EC" id="3.5.99.2"/>
    </reaction>
</comment>
<dbReference type="InterPro" id="IPR004305">
    <property type="entry name" value="Thiaminase-2/PQQC"/>
</dbReference>
<keyword evidence="1" id="KW-0784">Thiamine biosynthesis</keyword>
<dbReference type="CDD" id="cd19367">
    <property type="entry name" value="TenA_C_ScTHI20-like"/>
    <property type="match status" value="1"/>
</dbReference>
<dbReference type="GO" id="GO:0050334">
    <property type="term" value="F:thiaminase activity"/>
    <property type="evidence" value="ECO:0007669"/>
    <property type="project" value="UniProtKB-EC"/>
</dbReference>
<comment type="function">
    <text evidence="1">Catalyzes an amino-pyrimidine hydrolysis reaction at the C5' of the pyrimidine moiety of thiamine compounds, a reaction that is part of a thiamine salvage pathway.</text>
</comment>
<dbReference type="GO" id="GO:0009228">
    <property type="term" value="P:thiamine biosynthetic process"/>
    <property type="evidence" value="ECO:0007669"/>
    <property type="project" value="UniProtKB-KW"/>
</dbReference>
<comment type="catalytic activity">
    <reaction evidence="1">
        <text>thiamine + H2O = 5-(2-hydroxyethyl)-4-methylthiazole + 4-amino-5-hydroxymethyl-2-methylpyrimidine + H(+)</text>
        <dbReference type="Rhea" id="RHEA:17509"/>
        <dbReference type="ChEBI" id="CHEBI:15377"/>
        <dbReference type="ChEBI" id="CHEBI:15378"/>
        <dbReference type="ChEBI" id="CHEBI:16892"/>
        <dbReference type="ChEBI" id="CHEBI:17957"/>
        <dbReference type="ChEBI" id="CHEBI:18385"/>
        <dbReference type="EC" id="3.5.99.2"/>
    </reaction>
</comment>
<gene>
    <name evidence="4" type="ORF">SAMN05216429_10837</name>
</gene>
<evidence type="ECO:0000256" key="1">
    <source>
        <dbReference type="RuleBase" id="RU363093"/>
    </source>
</evidence>
<evidence type="ECO:0000313" key="4">
    <source>
        <dbReference type="EMBL" id="SFJ95743.1"/>
    </source>
</evidence>
<dbReference type="NCBIfam" id="TIGR04306">
    <property type="entry name" value="salvage_TenA"/>
    <property type="match status" value="1"/>
</dbReference>
<dbReference type="GO" id="GO:0009229">
    <property type="term" value="P:thiamine diphosphate biosynthetic process"/>
    <property type="evidence" value="ECO:0007669"/>
    <property type="project" value="UniProtKB-UniPathway"/>
</dbReference>
<dbReference type="GO" id="GO:0005829">
    <property type="term" value="C:cytosol"/>
    <property type="evidence" value="ECO:0007669"/>
    <property type="project" value="TreeGrafter"/>
</dbReference>
<dbReference type="Gene3D" id="1.20.910.10">
    <property type="entry name" value="Heme oxygenase-like"/>
    <property type="match status" value="1"/>
</dbReference>
<comment type="pathway">
    <text evidence="1">Cofactor biosynthesis; thiamine diphosphate biosynthesis.</text>
</comment>
<dbReference type="InterPro" id="IPR027574">
    <property type="entry name" value="Thiaminase_II"/>
</dbReference>
<dbReference type="InterPro" id="IPR016084">
    <property type="entry name" value="Haem_Oase-like_multi-hlx"/>
</dbReference>
<evidence type="ECO:0000256" key="2">
    <source>
        <dbReference type="SAM" id="MobiDB-lite"/>
    </source>
</evidence>
<protein>
    <recommendedName>
        <fullName evidence="1">Aminopyrimidine aminohydrolase</fullName>
        <ecNumber evidence="1">3.5.99.2</ecNumber>
    </recommendedName>
</protein>
<feature type="domain" description="Thiaminase-2/PQQC" evidence="3">
    <location>
        <begin position="53"/>
        <end position="256"/>
    </location>
</feature>
<comment type="similarity">
    <text evidence="1">Belongs to the TenA family.</text>
</comment>
<dbReference type="AlphaFoldDB" id="A0A1I3VL84"/>
<organism evidence="4 5">
    <name type="scientific">Marinobacter persicus</name>
    <dbReference type="NCBI Taxonomy" id="930118"/>
    <lineage>
        <taxon>Bacteria</taxon>
        <taxon>Pseudomonadati</taxon>
        <taxon>Pseudomonadota</taxon>
        <taxon>Gammaproteobacteria</taxon>
        <taxon>Pseudomonadales</taxon>
        <taxon>Marinobacteraceae</taxon>
        <taxon>Marinobacter</taxon>
    </lineage>
</organism>
<accession>A0A1I3VL84</accession>
<evidence type="ECO:0000313" key="5">
    <source>
        <dbReference type="Proteomes" id="UP000199445"/>
    </source>
</evidence>